<protein>
    <submittedName>
        <fullName evidence="3">NAD-dependent epimerase/dehydratase family protein</fullName>
    </submittedName>
</protein>
<dbReference type="AlphaFoldDB" id="A0A9X5GQ07"/>
<name>A0A9X5GQ07_9FIRM</name>
<dbReference type="EMBL" id="QZDT01000001">
    <property type="protein sequence ID" value="NBJ91343.1"/>
    <property type="molecule type" value="Genomic_DNA"/>
</dbReference>
<dbReference type="OrthoDB" id="9771073at2"/>
<accession>A0A9X5GQ07</accession>
<evidence type="ECO:0000313" key="3">
    <source>
        <dbReference type="EMBL" id="NBJ91343.1"/>
    </source>
</evidence>
<keyword evidence="4" id="KW-1185">Reference proteome</keyword>
<comment type="similarity">
    <text evidence="1">Belongs to the NAD(P)-dependent epimerase/dehydratase family.</text>
</comment>
<sequence>MKKKCLLIGGAGFIGKRLAAGLGNSGYNITICDRLNKKDIPLDIADYNYFYIDYFNENFSDEIIKNQDLIILLISSIGPSSSIEASEKCYEKDIVRMIDLLEQMRKCNVSRMVFISSGGTVYGNQKTEVLSENMITSPINHYGIMKLTQEKILLMYNELYGMKNVIFRLSNPYGKGQRASSGVGVITTFLENIIFGKKVVIYGDGEIIRDYIFIDDAVEMIRLFLDKEDREYYDVPVFNIGTGIGTSIMQVVRAIEEITGKVADIEYKDIRNVDVKKNVLDISKILLAIGNYRCLSLLEGIKKYYEMKKKEDFYE</sequence>
<dbReference type="Proteomes" id="UP001154420">
    <property type="component" value="Unassembled WGS sequence"/>
</dbReference>
<comment type="caution">
    <text evidence="3">The sequence shown here is derived from an EMBL/GenBank/DDBJ whole genome shotgun (WGS) entry which is preliminary data.</text>
</comment>
<feature type="domain" description="NAD-dependent epimerase/dehydratase" evidence="2">
    <location>
        <begin position="6"/>
        <end position="241"/>
    </location>
</feature>
<dbReference type="Pfam" id="PF01370">
    <property type="entry name" value="Epimerase"/>
    <property type="match status" value="1"/>
</dbReference>
<dbReference type="RefSeq" id="WP_160558415.1">
    <property type="nucleotide sequence ID" value="NZ_QZDT01000001.1"/>
</dbReference>
<dbReference type="Gene3D" id="3.90.25.10">
    <property type="entry name" value="UDP-galactose 4-epimerase, domain 1"/>
    <property type="match status" value="1"/>
</dbReference>
<dbReference type="Gene3D" id="3.40.50.720">
    <property type="entry name" value="NAD(P)-binding Rossmann-like Domain"/>
    <property type="match status" value="1"/>
</dbReference>
<evidence type="ECO:0000259" key="2">
    <source>
        <dbReference type="Pfam" id="PF01370"/>
    </source>
</evidence>
<evidence type="ECO:0000313" key="4">
    <source>
        <dbReference type="Proteomes" id="UP001154420"/>
    </source>
</evidence>
<proteinExistence type="inferred from homology"/>
<evidence type="ECO:0000256" key="1">
    <source>
        <dbReference type="ARBA" id="ARBA00007637"/>
    </source>
</evidence>
<reference evidence="3" key="1">
    <citation type="submission" date="2018-09" db="EMBL/GenBank/DDBJ databases">
        <title>Murine metabolic-syndrome-specific gut microbial biobank.</title>
        <authorList>
            <person name="Liu C."/>
        </authorList>
    </citation>
    <scope>NUCLEOTIDE SEQUENCE</scope>
    <source>
        <strain evidence="3">D42-62</strain>
    </source>
</reference>
<dbReference type="InterPro" id="IPR036291">
    <property type="entry name" value="NAD(P)-bd_dom_sf"/>
</dbReference>
<gene>
    <name evidence="3" type="ORF">D5281_01765</name>
</gene>
<organism evidence="3 4">
    <name type="scientific">Parablautia muri</name>
    <dbReference type="NCBI Taxonomy" id="2320879"/>
    <lineage>
        <taxon>Bacteria</taxon>
        <taxon>Bacillati</taxon>
        <taxon>Bacillota</taxon>
        <taxon>Clostridia</taxon>
        <taxon>Lachnospirales</taxon>
        <taxon>Lachnospiraceae</taxon>
        <taxon>Parablautia</taxon>
    </lineage>
</organism>
<dbReference type="SUPFAM" id="SSF51735">
    <property type="entry name" value="NAD(P)-binding Rossmann-fold domains"/>
    <property type="match status" value="1"/>
</dbReference>
<dbReference type="InterPro" id="IPR001509">
    <property type="entry name" value="Epimerase_deHydtase"/>
</dbReference>
<dbReference type="PANTHER" id="PTHR43000">
    <property type="entry name" value="DTDP-D-GLUCOSE 4,6-DEHYDRATASE-RELATED"/>
    <property type="match status" value="1"/>
</dbReference>